<evidence type="ECO:0000313" key="3">
    <source>
        <dbReference type="Proteomes" id="UP000249393"/>
    </source>
</evidence>
<dbReference type="Pfam" id="PF18145">
    <property type="entry name" value="SAVED"/>
    <property type="match status" value="1"/>
</dbReference>
<name>A0A2W5UY80_9CAUL</name>
<feature type="domain" description="SMODS-associated and fused to various effectors" evidence="1">
    <location>
        <begin position="315"/>
        <end position="502"/>
    </location>
</feature>
<accession>A0A2W5UY80</accession>
<organism evidence="2 3">
    <name type="scientific">Caulobacter segnis</name>
    <dbReference type="NCBI Taxonomy" id="88688"/>
    <lineage>
        <taxon>Bacteria</taxon>
        <taxon>Pseudomonadati</taxon>
        <taxon>Pseudomonadota</taxon>
        <taxon>Alphaproteobacteria</taxon>
        <taxon>Caulobacterales</taxon>
        <taxon>Caulobacteraceae</taxon>
        <taxon>Caulobacter</taxon>
    </lineage>
</organism>
<dbReference type="AlphaFoldDB" id="A0A2W5UY80"/>
<dbReference type="RefSeq" id="WP_304281572.1">
    <property type="nucleotide sequence ID" value="NZ_QFQZ01000085.1"/>
</dbReference>
<protein>
    <recommendedName>
        <fullName evidence="1">SMODS-associated and fused to various effectors domain-containing protein</fullName>
    </recommendedName>
</protein>
<dbReference type="InterPro" id="IPR040836">
    <property type="entry name" value="SAVED"/>
</dbReference>
<dbReference type="Proteomes" id="UP000249393">
    <property type="component" value="Unassembled WGS sequence"/>
</dbReference>
<gene>
    <name evidence="2" type="ORF">DI526_19545</name>
</gene>
<reference evidence="2 3" key="1">
    <citation type="submission" date="2017-08" db="EMBL/GenBank/DDBJ databases">
        <title>Infants hospitalized years apart are colonized by the same room-sourced microbial strains.</title>
        <authorList>
            <person name="Brooks B."/>
            <person name="Olm M.R."/>
            <person name="Firek B.A."/>
            <person name="Baker R."/>
            <person name="Thomas B.C."/>
            <person name="Morowitz M.J."/>
            <person name="Banfield J.F."/>
        </authorList>
    </citation>
    <scope>NUCLEOTIDE SEQUENCE [LARGE SCALE GENOMIC DNA]</scope>
    <source>
        <strain evidence="2">S2_003_000_R2_4</strain>
    </source>
</reference>
<comment type="caution">
    <text evidence="2">The sequence shown here is derived from an EMBL/GenBank/DDBJ whole genome shotgun (WGS) entry which is preliminary data.</text>
</comment>
<dbReference type="NCBIfam" id="NF033611">
    <property type="entry name" value="SAVED"/>
    <property type="match status" value="1"/>
</dbReference>
<evidence type="ECO:0000313" key="2">
    <source>
        <dbReference type="EMBL" id="PZR31477.1"/>
    </source>
</evidence>
<sequence length="503" mass="55103">MADAVTPRWNGDKYQARVFWHNALHMLATDSVVVEVTFEADAPKAFDDVVVKYDPPIAGSGPVRVPATYHQVKWHVELGGRFGYKDFIEPDFIGATSVSLLQRLREAKKVAPAGAQFDFVTTYRIHDDDPLSPLLSGTDRSILIDRLFDGTTDRSKTGKIRKLWREHLGLASDDELKAVVSGLRIFDGQLSLEELRSQVNLRAEVVGALTCRTNSDFRYDGLAQALKSRRLNSFTRETLRAILAEEGLLVEVAPLADAPLPVAIRSFHGLAADLSIASPENTLVLTEAFNQRYLRADRSWQDDIGPRVSTFLAAAARRSGKLRLSLDAHASIAFLAGSVLDVKSGIDTTLVQKGRVGSREWRADDGTETVAARLVVTSRALSKDRDIAVALGVSRDAEKETRAYVAKSLKSVGKLLTFAMPSGPGQQVVAGGGHAAALAEQVANQIRDAREDPDAVVHIFAACPNSMMFFLGQEHRGVAPCVVYEFDFDRRGNKSYQPSFVIE</sequence>
<proteinExistence type="predicted"/>
<evidence type="ECO:0000259" key="1">
    <source>
        <dbReference type="Pfam" id="PF18145"/>
    </source>
</evidence>
<dbReference type="EMBL" id="QFQZ01000085">
    <property type="protein sequence ID" value="PZR31477.1"/>
    <property type="molecule type" value="Genomic_DNA"/>
</dbReference>